<evidence type="ECO:0000313" key="3">
    <source>
        <dbReference type="EMBL" id="MEB3070944.1"/>
    </source>
</evidence>
<dbReference type="PROSITE" id="PS51201">
    <property type="entry name" value="RCK_N"/>
    <property type="match status" value="1"/>
</dbReference>
<dbReference type="InterPro" id="IPR003148">
    <property type="entry name" value="RCK_N"/>
</dbReference>
<dbReference type="Pfam" id="PF02254">
    <property type="entry name" value="TrkA_N"/>
    <property type="match status" value="2"/>
</dbReference>
<dbReference type="EMBL" id="JAYJJQ010000019">
    <property type="protein sequence ID" value="MEB3070944.1"/>
    <property type="molecule type" value="Genomic_DNA"/>
</dbReference>
<keyword evidence="1" id="KW-0812">Transmembrane</keyword>
<dbReference type="SUPFAM" id="SSF51735">
    <property type="entry name" value="NAD(P)-binding Rossmann-fold domains"/>
    <property type="match status" value="2"/>
</dbReference>
<sequence length="585" mass="64802">MPNPLQLFSFWTRRSTKPRPKPIRVPTTDQTTEVIFLFMRRMRAPFIVVITNFSICTTGLILMPGVDAAGNPYRLTPFDAFYQMTITLTTVGYSEVPHAFSYPQRMWLSISIYLVVISWAFAVGVFFSLINDTAFQDAIAAQRFRRQVQRMVEPFVIIAGYGQAGRAVGAELDEHGRRFVVIDKRESRVAAVVSAQLSSDVPAIEGDCAIPPVLGVAGLAHRDCEGVLALTDDDDANLAVVMTVALLRPEVPVFARCSDPTIQARIERFSPAGIINPGDRFGEYLALSIHRPINHQLLRWLMDNEEDQLPPLRRDLAAGRWVVCADPEFGGEVVRDLIASGVEVDVADPAGGELDLADAIGFIAGTSNDTTNIAIAEQARLANADVYLVVRQQTDAKKALLDALEIDSVYIATELVAREMLARTLNPVFWSFVEHAFGRDEAWATEVRDHLQKRCGRRTPKRDVIVLSPERAPAIADWLQQGHTLTLGDLIRRPDDREVALPLAALVLLRDGTPTFMPAPETALTLDDQVLLVGKPDGLSQIREICHYPTTVEYLTTGRDVPLTWVWSKLTARSRRAAESRSATP</sequence>
<dbReference type="Gene3D" id="3.40.50.720">
    <property type="entry name" value="NAD(P)-binding Rossmann-like Domain"/>
    <property type="match status" value="2"/>
</dbReference>
<dbReference type="PANTHER" id="PTHR43833">
    <property type="entry name" value="POTASSIUM CHANNEL PROTEIN 2-RELATED-RELATED"/>
    <property type="match status" value="1"/>
</dbReference>
<dbReference type="SUPFAM" id="SSF81324">
    <property type="entry name" value="Voltage-gated potassium channels"/>
    <property type="match status" value="1"/>
</dbReference>
<protein>
    <submittedName>
        <fullName evidence="3">NAD-binding protein</fullName>
    </submittedName>
</protein>
<evidence type="ECO:0000259" key="2">
    <source>
        <dbReference type="PROSITE" id="PS51201"/>
    </source>
</evidence>
<keyword evidence="1" id="KW-0472">Membrane</keyword>
<feature type="domain" description="RCK N-terminal" evidence="2">
    <location>
        <begin position="153"/>
        <end position="275"/>
    </location>
</feature>
<evidence type="ECO:0000256" key="1">
    <source>
        <dbReference type="SAM" id="Phobius"/>
    </source>
</evidence>
<keyword evidence="1" id="KW-1133">Transmembrane helix</keyword>
<dbReference type="Proteomes" id="UP001299283">
    <property type="component" value="Unassembled WGS sequence"/>
</dbReference>
<dbReference type="RefSeq" id="WP_225399112.1">
    <property type="nucleotide sequence ID" value="NZ_JAYJJQ010000019.1"/>
</dbReference>
<comment type="caution">
    <text evidence="3">The sequence shown here is derived from an EMBL/GenBank/DDBJ whole genome shotgun (WGS) entry which is preliminary data.</text>
</comment>
<accession>A0ABU5Z0M2</accession>
<feature type="transmembrane region" description="Helical" evidence="1">
    <location>
        <begin position="75"/>
        <end position="94"/>
    </location>
</feature>
<keyword evidence="4" id="KW-1185">Reference proteome</keyword>
<organism evidence="3 4">
    <name type="scientific">[Mycobacterium] vasticus</name>
    <dbReference type="NCBI Taxonomy" id="2875777"/>
    <lineage>
        <taxon>Bacteria</taxon>
        <taxon>Bacillati</taxon>
        <taxon>Actinomycetota</taxon>
        <taxon>Actinomycetes</taxon>
        <taxon>Mycobacteriales</taxon>
        <taxon>Mycobacteriaceae</taxon>
        <taxon>Mycolicibacter</taxon>
    </lineage>
</organism>
<dbReference type="InterPro" id="IPR050721">
    <property type="entry name" value="Trk_Ktr_HKT_K-transport"/>
</dbReference>
<reference evidence="3 4" key="1">
    <citation type="submission" date="2023-12" db="EMBL/GenBank/DDBJ databases">
        <title>Description of new species of Mycobacterium terrae complex isolated from sewage at the Sao Paulo Zoological Park Foundation in Brazil.</title>
        <authorList>
            <person name="Romagnoli C.L."/>
            <person name="Conceicao E.C."/>
            <person name="Machado E."/>
            <person name="Barreto L.B.P.F."/>
            <person name="Sharma A."/>
            <person name="Silva N.M."/>
            <person name="Marques L.E."/>
            <person name="Juliana M.A."/>
            <person name="Lourenco M.C.S."/>
            <person name="Digiampietri L.A."/>
            <person name="Suffys P.N."/>
            <person name="Viana-Niero C."/>
        </authorList>
    </citation>
    <scope>NUCLEOTIDE SEQUENCE [LARGE SCALE GENOMIC DNA]</scope>
    <source>
        <strain evidence="3 4">MYC017</strain>
    </source>
</reference>
<gene>
    <name evidence="3" type="ORF">K5L39_17305</name>
</gene>
<dbReference type="InterPro" id="IPR036291">
    <property type="entry name" value="NAD(P)-bd_dom_sf"/>
</dbReference>
<evidence type="ECO:0000313" key="4">
    <source>
        <dbReference type="Proteomes" id="UP001299283"/>
    </source>
</evidence>
<name>A0ABU5Z0M2_9MYCO</name>
<feature type="transmembrane region" description="Helical" evidence="1">
    <location>
        <begin position="44"/>
        <end position="63"/>
    </location>
</feature>
<feature type="transmembrane region" description="Helical" evidence="1">
    <location>
        <begin position="106"/>
        <end position="130"/>
    </location>
</feature>
<proteinExistence type="predicted"/>